<comment type="caution">
    <text evidence="1">The sequence shown here is derived from an EMBL/GenBank/DDBJ whole genome shotgun (WGS) entry which is preliminary data.</text>
</comment>
<dbReference type="EMBL" id="CM055094">
    <property type="protein sequence ID" value="KAJ7563717.1"/>
    <property type="molecule type" value="Genomic_DNA"/>
</dbReference>
<evidence type="ECO:0000313" key="2">
    <source>
        <dbReference type="Proteomes" id="UP001162992"/>
    </source>
</evidence>
<organism evidence="1 2">
    <name type="scientific">Diphasiastrum complanatum</name>
    <name type="common">Issler's clubmoss</name>
    <name type="synonym">Lycopodium complanatum</name>
    <dbReference type="NCBI Taxonomy" id="34168"/>
    <lineage>
        <taxon>Eukaryota</taxon>
        <taxon>Viridiplantae</taxon>
        <taxon>Streptophyta</taxon>
        <taxon>Embryophyta</taxon>
        <taxon>Tracheophyta</taxon>
        <taxon>Lycopodiopsida</taxon>
        <taxon>Lycopodiales</taxon>
        <taxon>Lycopodiaceae</taxon>
        <taxon>Lycopodioideae</taxon>
        <taxon>Diphasiastrum</taxon>
    </lineage>
</organism>
<dbReference type="Proteomes" id="UP001162992">
    <property type="component" value="Chromosome 3"/>
</dbReference>
<sequence length="103" mass="11991">MNLFLNVCKSFLPVARKSQFYDSHPFQTVQIFVPLRVRAGAWTVDWTIPSCLAFLMSEGSFNEWPRPKYSPCDHAPAEFTHYMVAPLRVNFRYIKLLSLAYTL</sequence>
<proteinExistence type="predicted"/>
<reference evidence="2" key="1">
    <citation type="journal article" date="2024" name="Proc. Natl. Acad. Sci. U.S.A.">
        <title>Extraordinary preservation of gene collinearity over three hundred million years revealed in homosporous lycophytes.</title>
        <authorList>
            <person name="Li C."/>
            <person name="Wickell D."/>
            <person name="Kuo L.Y."/>
            <person name="Chen X."/>
            <person name="Nie B."/>
            <person name="Liao X."/>
            <person name="Peng D."/>
            <person name="Ji J."/>
            <person name="Jenkins J."/>
            <person name="Williams M."/>
            <person name="Shu S."/>
            <person name="Plott C."/>
            <person name="Barry K."/>
            <person name="Rajasekar S."/>
            <person name="Grimwood J."/>
            <person name="Han X."/>
            <person name="Sun S."/>
            <person name="Hou Z."/>
            <person name="He W."/>
            <person name="Dai G."/>
            <person name="Sun C."/>
            <person name="Schmutz J."/>
            <person name="Leebens-Mack J.H."/>
            <person name="Li F.W."/>
            <person name="Wang L."/>
        </authorList>
    </citation>
    <scope>NUCLEOTIDE SEQUENCE [LARGE SCALE GENOMIC DNA]</scope>
    <source>
        <strain evidence="2">cv. PW_Plant_1</strain>
    </source>
</reference>
<protein>
    <submittedName>
        <fullName evidence="1">Uncharacterized protein</fullName>
    </submittedName>
</protein>
<accession>A0ACC2EBM5</accession>
<name>A0ACC2EBM5_DIPCM</name>
<gene>
    <name evidence="1" type="ORF">O6H91_03G122900</name>
</gene>
<evidence type="ECO:0000313" key="1">
    <source>
        <dbReference type="EMBL" id="KAJ7563717.1"/>
    </source>
</evidence>
<keyword evidence="2" id="KW-1185">Reference proteome</keyword>